<dbReference type="GO" id="GO:0047739">
    <property type="term" value="F:cephalosporin-C deacetylase activity"/>
    <property type="evidence" value="ECO:0007669"/>
    <property type="project" value="UniProtKB-EC"/>
</dbReference>
<dbReference type="eggNOG" id="COG3458">
    <property type="taxonomic scope" value="Bacteria"/>
</dbReference>
<dbReference type="RefSeq" id="WP_013788497.1">
    <property type="nucleotide sequence ID" value="NC_015555.1"/>
</dbReference>
<dbReference type="HOGENOM" id="CLU_054209_0_0_9"/>
<evidence type="ECO:0000313" key="4">
    <source>
        <dbReference type="EMBL" id="AEF17763.1"/>
    </source>
</evidence>
<dbReference type="InterPro" id="IPR039069">
    <property type="entry name" value="CE7"/>
</dbReference>
<accession>F6BIG4</accession>
<keyword evidence="4" id="KW-0378">Hydrolase</keyword>
<dbReference type="PANTHER" id="PTHR40111:SF1">
    <property type="entry name" value="CEPHALOSPORIN-C DEACETYLASE"/>
    <property type="match status" value="1"/>
</dbReference>
<sequence length="320" mass="36379">MGLFDMPLQKLKEYTGTNPCPEDFDEYWERALDEMRSIDPKIELKKSSFQVPFAECYDLYFTGVRGARIHAKYIKPKTERKHPALIRFHGYSSNSGDWNDKLNYVAAGFTVVAMDARGQGGQSQDVGGVKGNTLNGHIIRGLDDDADNMLFRHIFLDTAQLAGIVMNMPEVDEDRVAVMGPSQGGGLSLVCAALEPRIRKVVSEYPFLSDYKRVWDLDLAKNAYQEITDYFRLFDPRHERENEIFTKLGYIDVKNLSKRIKGDVLMCVGLMDQVCPPSTVFAAYNNIKSKKDIKVYPDYGHEPMRGFEDLAMQFILELNA</sequence>
<feature type="binding site" evidence="2">
    <location>
        <position position="91"/>
    </location>
    <ligand>
        <name>substrate</name>
    </ligand>
</feature>
<dbReference type="GO" id="GO:0005976">
    <property type="term" value="P:polysaccharide metabolic process"/>
    <property type="evidence" value="ECO:0007669"/>
    <property type="project" value="TreeGrafter"/>
</dbReference>
<evidence type="ECO:0000313" key="5">
    <source>
        <dbReference type="Proteomes" id="UP000007239"/>
    </source>
</evidence>
<dbReference type="Pfam" id="PF05448">
    <property type="entry name" value="AXE1"/>
    <property type="match status" value="1"/>
</dbReference>
<name>F6BIG4_THEXL</name>
<evidence type="ECO:0000256" key="2">
    <source>
        <dbReference type="PIRSR" id="PIRSR639069-2"/>
    </source>
</evidence>
<dbReference type="InterPro" id="IPR008391">
    <property type="entry name" value="AXE1_dom"/>
</dbReference>
<dbReference type="EC" id="3.1.1.41" evidence="4"/>
<evidence type="ECO:0000259" key="3">
    <source>
        <dbReference type="Pfam" id="PF05448"/>
    </source>
</evidence>
<dbReference type="EMBL" id="CP002739">
    <property type="protein sequence ID" value="AEF17763.1"/>
    <property type="molecule type" value="Genomic_DNA"/>
</dbReference>
<dbReference type="Gene3D" id="3.40.50.1820">
    <property type="entry name" value="alpha/beta hydrolase"/>
    <property type="match status" value="1"/>
</dbReference>
<gene>
    <name evidence="4" type="ordered locus">Thexy_1736</name>
</gene>
<feature type="active site" description="Charge relay system" evidence="1">
    <location>
        <position position="272"/>
    </location>
</feature>
<proteinExistence type="predicted"/>
<evidence type="ECO:0000256" key="1">
    <source>
        <dbReference type="PIRSR" id="PIRSR639069-1"/>
    </source>
</evidence>
<dbReference type="InterPro" id="IPR029058">
    <property type="entry name" value="AB_hydrolase_fold"/>
</dbReference>
<feature type="active site" description="Nucleophile" evidence="1">
    <location>
        <position position="182"/>
    </location>
</feature>
<dbReference type="STRING" id="858215.Thexy_1736"/>
<reference evidence="4" key="1">
    <citation type="submission" date="2011-05" db="EMBL/GenBank/DDBJ databases">
        <title>Complete sequence of Thermoanaerobacterium xylanolyticum LX-11.</title>
        <authorList>
            <consortium name="US DOE Joint Genome Institute"/>
            <person name="Lucas S."/>
            <person name="Han J."/>
            <person name="Lapidus A."/>
            <person name="Cheng J.-F."/>
            <person name="Goodwin L."/>
            <person name="Pitluck S."/>
            <person name="Peters L."/>
            <person name="Mikhailova N."/>
            <person name="Lu M."/>
            <person name="Han C."/>
            <person name="Tapia R."/>
            <person name="Land M."/>
            <person name="Hauser L."/>
            <person name="Kyrpides N."/>
            <person name="Ivanova N."/>
            <person name="Pagani I."/>
            <person name="Hemme C."/>
            <person name="Woyke T."/>
        </authorList>
    </citation>
    <scope>NUCLEOTIDE SEQUENCE</scope>
    <source>
        <strain evidence="4">LX-11</strain>
    </source>
</reference>
<dbReference type="SUPFAM" id="SSF53474">
    <property type="entry name" value="alpha/beta-Hydrolases"/>
    <property type="match status" value="1"/>
</dbReference>
<protein>
    <submittedName>
        <fullName evidence="4">Cephalosporin-C deacetylase</fullName>
        <ecNumber evidence="4">3.1.1.41</ecNumber>
    </submittedName>
</protein>
<dbReference type="KEGG" id="txy:Thexy_1736"/>
<dbReference type="AlphaFoldDB" id="F6BIG4"/>
<dbReference type="PANTHER" id="PTHR40111">
    <property type="entry name" value="CEPHALOSPORIN-C DEACETYLASE"/>
    <property type="match status" value="1"/>
</dbReference>
<organism evidence="4 5">
    <name type="scientific">Thermoanaerobacterium xylanolyticum (strain ATCC 49914 / DSM 7097 / LX-11)</name>
    <dbReference type="NCBI Taxonomy" id="858215"/>
    <lineage>
        <taxon>Bacteria</taxon>
        <taxon>Bacillati</taxon>
        <taxon>Bacillota</taxon>
        <taxon>Clostridia</taxon>
        <taxon>Thermoanaerobacterales</taxon>
        <taxon>Thermoanaerobacteraceae</taxon>
        <taxon>Thermoanaerobacterium</taxon>
    </lineage>
</organism>
<dbReference type="Proteomes" id="UP000007239">
    <property type="component" value="Chromosome"/>
</dbReference>
<feature type="active site" description="Charge relay system" evidence="1">
    <location>
        <position position="301"/>
    </location>
</feature>
<feature type="domain" description="Acetyl xylan esterase" evidence="3">
    <location>
        <begin position="1"/>
        <end position="315"/>
    </location>
</feature>
<keyword evidence="5" id="KW-1185">Reference proteome</keyword>